<keyword evidence="6" id="KW-0808">Transferase</keyword>
<evidence type="ECO:0000256" key="2">
    <source>
        <dbReference type="ARBA" id="ARBA00012799"/>
    </source>
</evidence>
<dbReference type="GO" id="GO:0009401">
    <property type="term" value="P:phosphoenolpyruvate-dependent sugar phosphotransferase system"/>
    <property type="evidence" value="ECO:0007669"/>
    <property type="project" value="UniProtKB-KW"/>
</dbReference>
<evidence type="ECO:0000259" key="10">
    <source>
        <dbReference type="PROSITE" id="PS51099"/>
    </source>
</evidence>
<evidence type="ECO:0000256" key="3">
    <source>
        <dbReference type="ARBA" id="ARBA00022448"/>
    </source>
</evidence>
<gene>
    <name evidence="11" type="ORF">B0188_09375</name>
</gene>
<keyword evidence="7" id="KW-0598">Phosphotransferase system</keyword>
<protein>
    <recommendedName>
        <fullName evidence="2">protein-N(pi)-phosphohistidine--D-fructose phosphotransferase</fullName>
        <ecNumber evidence="2">2.7.1.202</ecNumber>
    </recommendedName>
</protein>
<reference evidence="11 12" key="1">
    <citation type="submission" date="2017-02" db="EMBL/GenBank/DDBJ databases">
        <title>Draft genome sequence of Haemophilus felis CCUG 31170 type strain.</title>
        <authorList>
            <person name="Engstrom-Jakobsson H."/>
            <person name="Salva-Serra F."/>
            <person name="Thorell K."/>
            <person name="Gonzales-Siles L."/>
            <person name="Karlsson R."/>
            <person name="Boulund F."/>
            <person name="Engstrand L."/>
            <person name="Kristiansson E."/>
            <person name="Moore E."/>
        </authorList>
    </citation>
    <scope>NUCLEOTIDE SEQUENCE [LARGE SCALE GENOMIC DNA]</scope>
    <source>
        <strain evidence="11 12">CCUG 31170</strain>
    </source>
</reference>
<keyword evidence="4" id="KW-0597">Phosphoprotein</keyword>
<dbReference type="InterPro" id="IPR036095">
    <property type="entry name" value="PTS_EIIB-like_sf"/>
</dbReference>
<dbReference type="CDD" id="cd05569">
    <property type="entry name" value="PTS_IIB_fructose"/>
    <property type="match status" value="1"/>
</dbReference>
<dbReference type="SUPFAM" id="SSF52794">
    <property type="entry name" value="PTS system IIB component-like"/>
    <property type="match status" value="1"/>
</dbReference>
<dbReference type="OrthoDB" id="9782569at2"/>
<dbReference type="InterPro" id="IPR013011">
    <property type="entry name" value="PTS_EIIB_2"/>
</dbReference>
<keyword evidence="12" id="KW-1185">Reference proteome</keyword>
<sequence>MENSQIKNVVAITACPTGVTQTFMAAEAIMLYSKKQGWNSKVETRGQVVANNSNNELTAEEIAQADLVFIAADVDVDLSAFKGKPVYRTSTRAALKDIAGEFEKALTEAKVEGSCNTTDKTCCHDAQSESATSCAKKCPCSFGKLLPIVIVIAVVAIAICTLS</sequence>
<keyword evidence="9" id="KW-0472">Membrane</keyword>
<dbReference type="PANTHER" id="PTHR30505:SF0">
    <property type="entry name" value="FRUCTOSE-LIKE PTS SYSTEM EIIBC COMPONENT-RELATED"/>
    <property type="match status" value="1"/>
</dbReference>
<dbReference type="Pfam" id="PF02302">
    <property type="entry name" value="PTS_IIB"/>
    <property type="match status" value="1"/>
</dbReference>
<comment type="caution">
    <text evidence="11">The sequence shown here is derived from an EMBL/GenBank/DDBJ whole genome shotgun (WGS) entry which is preliminary data.</text>
</comment>
<feature type="transmembrane region" description="Helical" evidence="9">
    <location>
        <begin position="142"/>
        <end position="162"/>
    </location>
</feature>
<dbReference type="InterPro" id="IPR050864">
    <property type="entry name" value="Bacterial_PTS_Sugar_Transport"/>
</dbReference>
<evidence type="ECO:0000256" key="8">
    <source>
        <dbReference type="ARBA" id="ARBA00022777"/>
    </source>
</evidence>
<feature type="domain" description="PTS EIIB type-2" evidence="10">
    <location>
        <begin position="9"/>
        <end position="107"/>
    </location>
</feature>
<dbReference type="InterPro" id="IPR003501">
    <property type="entry name" value="PTS_EIIB_2/3"/>
</dbReference>
<evidence type="ECO:0000256" key="4">
    <source>
        <dbReference type="ARBA" id="ARBA00022553"/>
    </source>
</evidence>
<dbReference type="GO" id="GO:0022877">
    <property type="term" value="F:protein-N(PI)-phosphohistidine-fructose phosphotransferase system transporter activity"/>
    <property type="evidence" value="ECO:0007669"/>
    <property type="project" value="InterPro"/>
</dbReference>
<evidence type="ECO:0000256" key="6">
    <source>
        <dbReference type="ARBA" id="ARBA00022679"/>
    </source>
</evidence>
<dbReference type="Gene3D" id="3.40.50.2300">
    <property type="match status" value="1"/>
</dbReference>
<keyword evidence="9" id="KW-1133">Transmembrane helix</keyword>
<comment type="catalytic activity">
    <reaction evidence="1">
        <text>D-fructose(out) + N(pros)-phospho-L-histidyl-[protein] = D-fructose 1-phosphate(in) + L-histidyl-[protein]</text>
        <dbReference type="Rhea" id="RHEA:49252"/>
        <dbReference type="Rhea" id="RHEA-COMP:9745"/>
        <dbReference type="Rhea" id="RHEA-COMP:9746"/>
        <dbReference type="ChEBI" id="CHEBI:29979"/>
        <dbReference type="ChEBI" id="CHEBI:37721"/>
        <dbReference type="ChEBI" id="CHEBI:58674"/>
        <dbReference type="ChEBI" id="CHEBI:64837"/>
        <dbReference type="EC" id="2.7.1.202"/>
    </reaction>
</comment>
<name>A0A1T0AW55_9PAST</name>
<dbReference type="STRING" id="123822.B0188_09375"/>
<dbReference type="AlphaFoldDB" id="A0A1T0AW55"/>
<dbReference type="GO" id="GO:0090563">
    <property type="term" value="F:protein-phosphocysteine-sugar phosphotransferase activity"/>
    <property type="evidence" value="ECO:0007669"/>
    <property type="project" value="TreeGrafter"/>
</dbReference>
<dbReference type="NCBIfam" id="TIGR00829">
    <property type="entry name" value="FRU"/>
    <property type="match status" value="1"/>
</dbReference>
<evidence type="ECO:0000313" key="12">
    <source>
        <dbReference type="Proteomes" id="UP000190023"/>
    </source>
</evidence>
<keyword evidence="9" id="KW-0812">Transmembrane</keyword>
<accession>A0A1T0AW55</accession>
<evidence type="ECO:0000313" key="11">
    <source>
        <dbReference type="EMBL" id="OOS01878.1"/>
    </source>
</evidence>
<dbReference type="PROSITE" id="PS51099">
    <property type="entry name" value="PTS_EIIB_TYPE_2"/>
    <property type="match status" value="1"/>
</dbReference>
<evidence type="ECO:0000256" key="9">
    <source>
        <dbReference type="SAM" id="Phobius"/>
    </source>
</evidence>
<organism evidence="11 12">
    <name type="scientific">[Haemophilus] felis</name>
    <dbReference type="NCBI Taxonomy" id="123822"/>
    <lineage>
        <taxon>Bacteria</taxon>
        <taxon>Pseudomonadati</taxon>
        <taxon>Pseudomonadota</taxon>
        <taxon>Gammaproteobacteria</taxon>
        <taxon>Pasteurellales</taxon>
        <taxon>Pasteurellaceae</taxon>
    </lineage>
</organism>
<dbReference type="GO" id="GO:0005886">
    <property type="term" value="C:plasma membrane"/>
    <property type="evidence" value="ECO:0007669"/>
    <property type="project" value="TreeGrafter"/>
</dbReference>
<keyword evidence="3" id="KW-0813">Transport</keyword>
<keyword evidence="8" id="KW-0418">Kinase</keyword>
<proteinExistence type="predicted"/>
<dbReference type="PANTHER" id="PTHR30505">
    <property type="entry name" value="FRUCTOSE-LIKE PERMEASE"/>
    <property type="match status" value="1"/>
</dbReference>
<dbReference type="GO" id="GO:0016301">
    <property type="term" value="F:kinase activity"/>
    <property type="evidence" value="ECO:0007669"/>
    <property type="project" value="UniProtKB-KW"/>
</dbReference>
<evidence type="ECO:0000256" key="1">
    <source>
        <dbReference type="ARBA" id="ARBA00001401"/>
    </source>
</evidence>
<evidence type="ECO:0000256" key="7">
    <source>
        <dbReference type="ARBA" id="ARBA00022683"/>
    </source>
</evidence>
<keyword evidence="5" id="KW-0762">Sugar transport</keyword>
<evidence type="ECO:0000256" key="5">
    <source>
        <dbReference type="ARBA" id="ARBA00022597"/>
    </source>
</evidence>
<dbReference type="InterPro" id="IPR003353">
    <property type="entry name" value="PTS_IIB_fruc"/>
</dbReference>
<dbReference type="EMBL" id="MUYB01000041">
    <property type="protein sequence ID" value="OOS01878.1"/>
    <property type="molecule type" value="Genomic_DNA"/>
</dbReference>
<dbReference type="EC" id="2.7.1.202" evidence="2"/>
<dbReference type="Proteomes" id="UP000190023">
    <property type="component" value="Unassembled WGS sequence"/>
</dbReference>